<organism evidence="3 4">
    <name type="scientific">Rheinheimera salexigens</name>
    <dbReference type="NCBI Taxonomy" id="1628148"/>
    <lineage>
        <taxon>Bacteria</taxon>
        <taxon>Pseudomonadati</taxon>
        <taxon>Pseudomonadota</taxon>
        <taxon>Gammaproteobacteria</taxon>
        <taxon>Chromatiales</taxon>
        <taxon>Chromatiaceae</taxon>
        <taxon>Rheinheimera</taxon>
    </lineage>
</organism>
<dbReference type="InterPro" id="IPR003583">
    <property type="entry name" value="Hlx-hairpin-Hlx_DNA-bd_motif"/>
</dbReference>
<evidence type="ECO:0000259" key="2">
    <source>
        <dbReference type="SMART" id="SM00278"/>
    </source>
</evidence>
<evidence type="ECO:0000256" key="1">
    <source>
        <dbReference type="SAM" id="SignalP"/>
    </source>
</evidence>
<accession>A0A1E7Q763</accession>
<protein>
    <submittedName>
        <fullName evidence="3">Competence protein ComEA</fullName>
    </submittedName>
</protein>
<dbReference type="Gene3D" id="1.10.150.320">
    <property type="entry name" value="Photosystem II 12 kDa extrinsic protein"/>
    <property type="match status" value="1"/>
</dbReference>
<comment type="caution">
    <text evidence="3">The sequence shown here is derived from an EMBL/GenBank/DDBJ whole genome shotgun (WGS) entry which is preliminary data.</text>
</comment>
<gene>
    <name evidence="3" type="ORF">BI198_10515</name>
</gene>
<feature type="chain" id="PRO_5009200539" evidence="1">
    <location>
        <begin position="23"/>
        <end position="104"/>
    </location>
</feature>
<dbReference type="AlphaFoldDB" id="A0A1E7Q763"/>
<dbReference type="Pfam" id="PF12836">
    <property type="entry name" value="HHH_3"/>
    <property type="match status" value="1"/>
</dbReference>
<feature type="domain" description="Helix-hairpin-helix DNA-binding motif class 1" evidence="2">
    <location>
        <begin position="51"/>
        <end position="70"/>
    </location>
</feature>
<dbReference type="Proteomes" id="UP000242258">
    <property type="component" value="Unassembled WGS sequence"/>
</dbReference>
<dbReference type="STRING" id="1628148.BI198_10515"/>
<reference evidence="4" key="1">
    <citation type="submission" date="2016-09" db="EMBL/GenBank/DDBJ databases">
        <authorList>
            <person name="Wan X."/>
            <person name="Hou S."/>
        </authorList>
    </citation>
    <scope>NUCLEOTIDE SEQUENCE [LARGE SCALE GENOMIC DNA]</scope>
    <source>
        <strain evidence="4">KH87</strain>
    </source>
</reference>
<dbReference type="InterPro" id="IPR051675">
    <property type="entry name" value="Endo/Exo/Phosphatase_dom_1"/>
</dbReference>
<dbReference type="NCBIfam" id="TIGR00426">
    <property type="entry name" value="competence protein ComEA helix-hairpin-helix repeat region"/>
    <property type="match status" value="1"/>
</dbReference>
<dbReference type="SUPFAM" id="SSF47781">
    <property type="entry name" value="RuvA domain 2-like"/>
    <property type="match status" value="1"/>
</dbReference>
<evidence type="ECO:0000313" key="3">
    <source>
        <dbReference type="EMBL" id="OEY69950.1"/>
    </source>
</evidence>
<name>A0A1E7Q763_9GAMM</name>
<dbReference type="GO" id="GO:0015628">
    <property type="term" value="P:protein secretion by the type II secretion system"/>
    <property type="evidence" value="ECO:0007669"/>
    <property type="project" value="TreeGrafter"/>
</dbReference>
<keyword evidence="4" id="KW-1185">Reference proteome</keyword>
<sequence length="104" mass="11112">MKNFIIAITLTLLTLMASTSFANTKAANELTKASSTEHSMQKLNINNANLQQLEALPGLGKSKAQAILDYIAKNGAIKNSNDLTNVKGIGTKLAAKISPYLSYN</sequence>
<keyword evidence="1" id="KW-0732">Signal</keyword>
<dbReference type="InterPro" id="IPR004509">
    <property type="entry name" value="Competence_ComEA_HhH"/>
</dbReference>
<dbReference type="EMBL" id="MKEK01000001">
    <property type="protein sequence ID" value="OEY69950.1"/>
    <property type="molecule type" value="Genomic_DNA"/>
</dbReference>
<feature type="signal peptide" evidence="1">
    <location>
        <begin position="1"/>
        <end position="22"/>
    </location>
</feature>
<dbReference type="SMART" id="SM00278">
    <property type="entry name" value="HhH1"/>
    <property type="match status" value="2"/>
</dbReference>
<dbReference type="RefSeq" id="WP_070049519.1">
    <property type="nucleotide sequence ID" value="NZ_CBCSDO010000007.1"/>
</dbReference>
<evidence type="ECO:0000313" key="4">
    <source>
        <dbReference type="Proteomes" id="UP000242258"/>
    </source>
</evidence>
<dbReference type="PANTHER" id="PTHR21180:SF32">
    <property type="entry name" value="ENDONUCLEASE_EXONUCLEASE_PHOSPHATASE FAMILY DOMAIN-CONTAINING PROTEIN 1"/>
    <property type="match status" value="1"/>
</dbReference>
<dbReference type="PANTHER" id="PTHR21180">
    <property type="entry name" value="ENDONUCLEASE/EXONUCLEASE/PHOSPHATASE FAMILY DOMAIN-CONTAINING PROTEIN 1"/>
    <property type="match status" value="1"/>
</dbReference>
<dbReference type="GO" id="GO:0015627">
    <property type="term" value="C:type II protein secretion system complex"/>
    <property type="evidence" value="ECO:0007669"/>
    <property type="project" value="TreeGrafter"/>
</dbReference>
<dbReference type="OrthoDB" id="7510573at2"/>
<feature type="domain" description="Helix-hairpin-helix DNA-binding motif class 1" evidence="2">
    <location>
        <begin position="81"/>
        <end position="100"/>
    </location>
</feature>
<dbReference type="GO" id="GO:0006281">
    <property type="term" value="P:DNA repair"/>
    <property type="evidence" value="ECO:0007669"/>
    <property type="project" value="InterPro"/>
</dbReference>
<proteinExistence type="predicted"/>
<dbReference type="InterPro" id="IPR010994">
    <property type="entry name" value="RuvA_2-like"/>
</dbReference>
<dbReference type="GO" id="GO:0003677">
    <property type="term" value="F:DNA binding"/>
    <property type="evidence" value="ECO:0007669"/>
    <property type="project" value="InterPro"/>
</dbReference>